<evidence type="ECO:0008006" key="9">
    <source>
        <dbReference type="Google" id="ProtNLM"/>
    </source>
</evidence>
<sequence length="114" mass="13230">MKGEREIIDYLNDILGAIEKIEQFTKGFNYSKFVKDEKTVFAVVRALEIIGEATRSIPESTRKKYSAVPWREIAGVRNKLIHEYFGVNCEVIWKTIKEDLKPLKEGVRKIIENV</sequence>
<keyword evidence="2" id="KW-1277">Toxin-antitoxin system</keyword>
<evidence type="ECO:0000313" key="7">
    <source>
        <dbReference type="EMBL" id="OGK36802.1"/>
    </source>
</evidence>
<dbReference type="InterPro" id="IPR037038">
    <property type="entry name" value="HepT-like_sf"/>
</dbReference>
<evidence type="ECO:0000256" key="4">
    <source>
        <dbReference type="ARBA" id="ARBA00022741"/>
    </source>
</evidence>
<dbReference type="AlphaFoldDB" id="A0A1F7I0Q0"/>
<comment type="caution">
    <text evidence="7">The sequence shown here is derived from an EMBL/GenBank/DDBJ whole genome shotgun (WGS) entry which is preliminary data.</text>
</comment>
<name>A0A1F7I0Q0_9BACT</name>
<evidence type="ECO:0000256" key="5">
    <source>
        <dbReference type="ARBA" id="ARBA00022801"/>
    </source>
</evidence>
<evidence type="ECO:0000256" key="6">
    <source>
        <dbReference type="ARBA" id="ARBA00024207"/>
    </source>
</evidence>
<dbReference type="PANTHER" id="PTHR34139">
    <property type="entry name" value="UPF0331 PROTEIN MJ0127"/>
    <property type="match status" value="1"/>
</dbReference>
<evidence type="ECO:0000256" key="2">
    <source>
        <dbReference type="ARBA" id="ARBA00022649"/>
    </source>
</evidence>
<keyword evidence="3" id="KW-0540">Nuclease</keyword>
<organism evidence="7 8">
    <name type="scientific">Candidatus Roizmanbacteria bacterium RIFCSPHIGHO2_12_FULL_41_11</name>
    <dbReference type="NCBI Taxonomy" id="1802052"/>
    <lineage>
        <taxon>Bacteria</taxon>
        <taxon>Candidatus Roizmaniibacteriota</taxon>
    </lineage>
</organism>
<proteinExistence type="inferred from homology"/>
<evidence type="ECO:0000256" key="1">
    <source>
        <dbReference type="ARBA" id="ARBA00022553"/>
    </source>
</evidence>
<dbReference type="PANTHER" id="PTHR34139:SF1">
    <property type="entry name" value="RNASE MJ1380-RELATED"/>
    <property type="match status" value="1"/>
</dbReference>
<keyword evidence="5" id="KW-0378">Hydrolase</keyword>
<comment type="similarity">
    <text evidence="6">Belongs to the HepT RNase toxin family.</text>
</comment>
<gene>
    <name evidence="7" type="ORF">A3F03_01775</name>
</gene>
<dbReference type="Gene3D" id="1.20.120.580">
    <property type="entry name" value="bsu32300-like"/>
    <property type="match status" value="1"/>
</dbReference>
<keyword evidence="1" id="KW-0597">Phosphoprotein</keyword>
<evidence type="ECO:0000313" key="8">
    <source>
        <dbReference type="Proteomes" id="UP000176803"/>
    </source>
</evidence>
<dbReference type="GO" id="GO:0110001">
    <property type="term" value="C:toxin-antitoxin complex"/>
    <property type="evidence" value="ECO:0007669"/>
    <property type="project" value="InterPro"/>
</dbReference>
<accession>A0A1F7I0Q0</accession>
<reference evidence="7 8" key="1">
    <citation type="journal article" date="2016" name="Nat. Commun.">
        <title>Thousands of microbial genomes shed light on interconnected biogeochemical processes in an aquifer system.</title>
        <authorList>
            <person name="Anantharaman K."/>
            <person name="Brown C.T."/>
            <person name="Hug L.A."/>
            <person name="Sharon I."/>
            <person name="Castelle C.J."/>
            <person name="Probst A.J."/>
            <person name="Thomas B.C."/>
            <person name="Singh A."/>
            <person name="Wilkins M.J."/>
            <person name="Karaoz U."/>
            <person name="Brodie E.L."/>
            <person name="Williams K.H."/>
            <person name="Hubbard S.S."/>
            <person name="Banfield J.F."/>
        </authorList>
    </citation>
    <scope>NUCLEOTIDE SEQUENCE [LARGE SCALE GENOMIC DNA]</scope>
</reference>
<dbReference type="GO" id="GO:0004540">
    <property type="term" value="F:RNA nuclease activity"/>
    <property type="evidence" value="ECO:0007669"/>
    <property type="project" value="InterPro"/>
</dbReference>
<dbReference type="GO" id="GO:0000166">
    <property type="term" value="F:nucleotide binding"/>
    <property type="evidence" value="ECO:0007669"/>
    <property type="project" value="UniProtKB-KW"/>
</dbReference>
<dbReference type="InterPro" id="IPR008201">
    <property type="entry name" value="HepT-like"/>
</dbReference>
<dbReference type="GO" id="GO:0016787">
    <property type="term" value="F:hydrolase activity"/>
    <property type="evidence" value="ECO:0007669"/>
    <property type="project" value="UniProtKB-KW"/>
</dbReference>
<dbReference type="InterPro" id="IPR051813">
    <property type="entry name" value="HepT_RNase_toxin"/>
</dbReference>
<evidence type="ECO:0000256" key="3">
    <source>
        <dbReference type="ARBA" id="ARBA00022722"/>
    </source>
</evidence>
<dbReference type="Pfam" id="PF01934">
    <property type="entry name" value="HepT-like"/>
    <property type="match status" value="1"/>
</dbReference>
<keyword evidence="4" id="KW-0547">Nucleotide-binding</keyword>
<dbReference type="EMBL" id="MGAC01000053">
    <property type="protein sequence ID" value="OGK36802.1"/>
    <property type="molecule type" value="Genomic_DNA"/>
</dbReference>
<protein>
    <recommendedName>
        <fullName evidence="9">DUF86 domain-containing protein</fullName>
    </recommendedName>
</protein>
<dbReference type="Proteomes" id="UP000176803">
    <property type="component" value="Unassembled WGS sequence"/>
</dbReference>